<keyword evidence="7" id="KW-1185">Reference proteome</keyword>
<keyword evidence="2 5" id="KW-0812">Transmembrane</keyword>
<evidence type="ECO:0000256" key="1">
    <source>
        <dbReference type="ARBA" id="ARBA00004141"/>
    </source>
</evidence>
<evidence type="ECO:0000256" key="3">
    <source>
        <dbReference type="ARBA" id="ARBA00022989"/>
    </source>
</evidence>
<keyword evidence="4 5" id="KW-0472">Membrane</keyword>
<dbReference type="AlphaFoldDB" id="A0AAD4MMV8"/>
<dbReference type="Proteomes" id="UP001201812">
    <property type="component" value="Unassembled WGS sequence"/>
</dbReference>
<feature type="transmembrane region" description="Helical" evidence="5">
    <location>
        <begin position="61"/>
        <end position="81"/>
    </location>
</feature>
<organism evidence="6 7">
    <name type="scientific">Ditylenchus destructor</name>
    <dbReference type="NCBI Taxonomy" id="166010"/>
    <lineage>
        <taxon>Eukaryota</taxon>
        <taxon>Metazoa</taxon>
        <taxon>Ecdysozoa</taxon>
        <taxon>Nematoda</taxon>
        <taxon>Chromadorea</taxon>
        <taxon>Rhabditida</taxon>
        <taxon>Tylenchina</taxon>
        <taxon>Tylenchomorpha</taxon>
        <taxon>Sphaerularioidea</taxon>
        <taxon>Anguinidae</taxon>
        <taxon>Anguininae</taxon>
        <taxon>Ditylenchus</taxon>
    </lineage>
</organism>
<proteinExistence type="predicted"/>
<comment type="subcellular location">
    <subcellularLocation>
        <location evidence="1">Membrane</location>
        <topology evidence="1">Multi-pass membrane protein</topology>
    </subcellularLocation>
</comment>
<dbReference type="PANTHER" id="PTHR46561:SF11">
    <property type="entry name" value="SERPENTINE RECEPTOR CLASS ALPHA_BETA-14"/>
    <property type="match status" value="1"/>
</dbReference>
<feature type="transmembrane region" description="Helical" evidence="5">
    <location>
        <begin position="149"/>
        <end position="172"/>
    </location>
</feature>
<gene>
    <name evidence="6" type="ORF">DdX_16777</name>
</gene>
<evidence type="ECO:0000256" key="5">
    <source>
        <dbReference type="SAM" id="Phobius"/>
    </source>
</evidence>
<reference evidence="6" key="1">
    <citation type="submission" date="2022-01" db="EMBL/GenBank/DDBJ databases">
        <title>Genome Sequence Resource for Two Populations of Ditylenchus destructor, the Migratory Endoparasitic Phytonematode.</title>
        <authorList>
            <person name="Zhang H."/>
            <person name="Lin R."/>
            <person name="Xie B."/>
        </authorList>
    </citation>
    <scope>NUCLEOTIDE SEQUENCE</scope>
    <source>
        <strain evidence="6">BazhouSP</strain>
    </source>
</reference>
<keyword evidence="3 5" id="KW-1133">Transmembrane helix</keyword>
<comment type="caution">
    <text evidence="6">The sequence shown here is derived from an EMBL/GenBank/DDBJ whole genome shotgun (WGS) entry which is preliminary data.</text>
</comment>
<dbReference type="EMBL" id="JAKKPZ010000148">
    <property type="protein sequence ID" value="KAI1700350.1"/>
    <property type="molecule type" value="Genomic_DNA"/>
</dbReference>
<feature type="transmembrane region" description="Helical" evidence="5">
    <location>
        <begin position="28"/>
        <end position="49"/>
    </location>
</feature>
<dbReference type="PANTHER" id="PTHR46561">
    <property type="entry name" value="SERPENTINE RECEPTOR, CLASS AB (CLASS A-LIKE)-RELATED"/>
    <property type="match status" value="1"/>
</dbReference>
<dbReference type="InterPro" id="IPR053286">
    <property type="entry name" value="Nematode_rcpt-like_srab"/>
</dbReference>
<protein>
    <submittedName>
        <fullName evidence="6">Serpentine type 7TM GPCR receptor class ab chemoreceptor domain-containing protein</fullName>
    </submittedName>
</protein>
<keyword evidence="6" id="KW-0675">Receptor</keyword>
<evidence type="ECO:0000313" key="6">
    <source>
        <dbReference type="EMBL" id="KAI1700350.1"/>
    </source>
</evidence>
<accession>A0AAD4MMV8</accession>
<dbReference type="Pfam" id="PF10292">
    <property type="entry name" value="7TM_GPCR_Srab"/>
    <property type="match status" value="1"/>
</dbReference>
<evidence type="ECO:0000256" key="4">
    <source>
        <dbReference type="ARBA" id="ARBA00023136"/>
    </source>
</evidence>
<dbReference type="InterPro" id="IPR019408">
    <property type="entry name" value="7TM_GPCR_serpentine_rcpt_Srab"/>
</dbReference>
<sequence>MTSLVLPAMLPENCQNAELIAQSVLYKALIVVKGLACILSIAILTFLAFSKAQVRIFHPNTKIIALVVCAFVCLVAANVTLTNMLEIWRISYPYDNPCDRLWSIRSIFCLRSMYVIFLNGVNSSLIVLCIERFVCICRISNYEKSSKPVLVAVFLVITTAIFSVIFTVFYASGVDWNERIAVTTIRNQTNGAFYQIVLTYVEATEILGVLFFLFIHYWSLWYRKRVRGFKSIAQRSDADTIPRNETLSVKFQIEETLAITCLFLPVVLIKLAMGIFTFVSASIANAIWPNPPANIQMIIYQLVNVGAVSPLPMALLLAHGTGQLSRLFCCRAKTSTRISPIVFVTNTNSSQEEYFDRLKQLFERNAPDPAKKYERSSFQSMC</sequence>
<name>A0AAD4MMV8_9BILA</name>
<evidence type="ECO:0000256" key="2">
    <source>
        <dbReference type="ARBA" id="ARBA00022692"/>
    </source>
</evidence>
<feature type="transmembrane region" description="Helical" evidence="5">
    <location>
        <begin position="257"/>
        <end position="278"/>
    </location>
</feature>
<dbReference type="GO" id="GO:0016020">
    <property type="term" value="C:membrane"/>
    <property type="evidence" value="ECO:0007669"/>
    <property type="project" value="UniProtKB-SubCell"/>
</dbReference>
<evidence type="ECO:0000313" key="7">
    <source>
        <dbReference type="Proteomes" id="UP001201812"/>
    </source>
</evidence>
<feature type="transmembrane region" description="Helical" evidence="5">
    <location>
        <begin position="298"/>
        <end position="318"/>
    </location>
</feature>
<feature type="transmembrane region" description="Helical" evidence="5">
    <location>
        <begin position="101"/>
        <end position="128"/>
    </location>
</feature>
<feature type="transmembrane region" description="Helical" evidence="5">
    <location>
        <begin position="192"/>
        <end position="220"/>
    </location>
</feature>